<dbReference type="GeneID" id="7444500"/>
<feature type="transmembrane region" description="Helical" evidence="9">
    <location>
        <begin position="6"/>
        <end position="26"/>
    </location>
</feature>
<keyword evidence="5" id="KW-0443">Lipid metabolism</keyword>
<feature type="transmembrane region" description="Helical" evidence="9">
    <location>
        <begin position="33"/>
        <end position="50"/>
    </location>
</feature>
<dbReference type="UniPathway" id="UPA00753"/>
<evidence type="ECO:0000256" key="2">
    <source>
        <dbReference type="ARBA" id="ARBA00022516"/>
    </source>
</evidence>
<dbReference type="GO" id="GO:0004671">
    <property type="term" value="F:protein C-terminal S-isoprenylcysteine carboxyl O-methyltransferase activity"/>
    <property type="evidence" value="ECO:0000318"/>
    <property type="project" value="GO_Central"/>
</dbReference>
<evidence type="ECO:0000313" key="11">
    <source>
        <dbReference type="Proteomes" id="UP000001449"/>
    </source>
</evidence>
<feature type="transmembrane region" description="Helical" evidence="9">
    <location>
        <begin position="86"/>
        <end position="113"/>
    </location>
</feature>
<dbReference type="InParanoid" id="B8LBH8"/>
<dbReference type="STRING" id="35128.B8LBH8"/>
<evidence type="ECO:0000256" key="6">
    <source>
        <dbReference type="ARBA" id="ARBA00023136"/>
    </source>
</evidence>
<evidence type="ECO:0000256" key="7">
    <source>
        <dbReference type="ARBA" id="ARBA00023209"/>
    </source>
</evidence>
<dbReference type="Gene3D" id="1.20.120.1630">
    <property type="match status" value="1"/>
</dbReference>
<keyword evidence="4 9" id="KW-1133">Transmembrane helix</keyword>
<evidence type="ECO:0000256" key="1">
    <source>
        <dbReference type="ARBA" id="ARBA00004127"/>
    </source>
</evidence>
<keyword evidence="7" id="KW-0594">Phospholipid biosynthesis</keyword>
<evidence type="ECO:0008006" key="12">
    <source>
        <dbReference type="Google" id="ProtNLM"/>
    </source>
</evidence>
<reference evidence="10 11" key="1">
    <citation type="journal article" date="2004" name="Science">
        <title>The genome of the diatom Thalassiosira pseudonana: ecology, evolution, and metabolism.</title>
        <authorList>
            <person name="Armbrust E.V."/>
            <person name="Berges J.A."/>
            <person name="Bowler C."/>
            <person name="Green B.R."/>
            <person name="Martinez D."/>
            <person name="Putnam N.H."/>
            <person name="Zhou S."/>
            <person name="Allen A.E."/>
            <person name="Apt K.E."/>
            <person name="Bechner M."/>
            <person name="Brzezinski M.A."/>
            <person name="Chaal B.K."/>
            <person name="Chiovitti A."/>
            <person name="Davis A.K."/>
            <person name="Demarest M.S."/>
            <person name="Detter J.C."/>
            <person name="Glavina T."/>
            <person name="Goodstein D."/>
            <person name="Hadi M.Z."/>
            <person name="Hellsten U."/>
            <person name="Hildebrand M."/>
            <person name="Jenkins B.D."/>
            <person name="Jurka J."/>
            <person name="Kapitonov V.V."/>
            <person name="Kroger N."/>
            <person name="Lau W.W."/>
            <person name="Lane T.W."/>
            <person name="Larimer F.W."/>
            <person name="Lippmeier J.C."/>
            <person name="Lucas S."/>
            <person name="Medina M."/>
            <person name="Montsant A."/>
            <person name="Obornik M."/>
            <person name="Parker M.S."/>
            <person name="Palenik B."/>
            <person name="Pazour G.J."/>
            <person name="Richardson P.M."/>
            <person name="Rynearson T.A."/>
            <person name="Saito M.A."/>
            <person name="Schwartz D.C."/>
            <person name="Thamatrakoln K."/>
            <person name="Valentin K."/>
            <person name="Vardi A."/>
            <person name="Wilkerson F.P."/>
            <person name="Rokhsar D.S."/>
        </authorList>
    </citation>
    <scope>NUCLEOTIDE SEQUENCE [LARGE SCALE GENOMIC DNA]</scope>
    <source>
        <strain evidence="10 11">CCMP1335</strain>
    </source>
</reference>
<dbReference type="PaxDb" id="35128-Thaps36679"/>
<dbReference type="Pfam" id="PF04191">
    <property type="entry name" value="PEMT"/>
    <property type="match status" value="1"/>
</dbReference>
<dbReference type="HOGENOM" id="CLU_065200_5_0_1"/>
<name>B8LBH8_THAPS</name>
<dbReference type="EMBL" id="DS999415">
    <property type="protein sequence ID" value="EED87324.1"/>
    <property type="molecule type" value="Genomic_DNA"/>
</dbReference>
<evidence type="ECO:0000256" key="4">
    <source>
        <dbReference type="ARBA" id="ARBA00022989"/>
    </source>
</evidence>
<keyword evidence="2" id="KW-0444">Lipid biosynthesis</keyword>
<dbReference type="eggNOG" id="ENOG502RRCD">
    <property type="taxonomic scope" value="Eukaryota"/>
</dbReference>
<comment type="subcellular location">
    <subcellularLocation>
        <location evidence="1">Endomembrane system</location>
        <topology evidence="1">Multi-pass membrane protein</topology>
    </subcellularLocation>
</comment>
<dbReference type="PANTHER" id="PTHR12714:SF26">
    <property type="entry name" value="ISOPRENYLCYSTEINE CARBOXYLMETHYLTRANSFERASE FAMILY PROTEIN"/>
    <property type="match status" value="1"/>
</dbReference>
<proteinExistence type="predicted"/>
<keyword evidence="3 9" id="KW-0812">Transmembrane</keyword>
<accession>B8LBH8</accession>
<evidence type="ECO:0000256" key="3">
    <source>
        <dbReference type="ARBA" id="ARBA00022692"/>
    </source>
</evidence>
<dbReference type="KEGG" id="tps:THAPSDRAFT_36679"/>
<feature type="non-terminal residue" evidence="10">
    <location>
        <position position="1"/>
    </location>
</feature>
<dbReference type="AlphaFoldDB" id="B8LBH8"/>
<dbReference type="GO" id="GO:0006656">
    <property type="term" value="P:phosphatidylcholine biosynthetic process"/>
    <property type="evidence" value="ECO:0007669"/>
    <property type="project" value="UniProtKB-UniPathway"/>
</dbReference>
<evidence type="ECO:0000313" key="10">
    <source>
        <dbReference type="EMBL" id="EED87324.1"/>
    </source>
</evidence>
<dbReference type="Proteomes" id="UP000001449">
    <property type="component" value="Chromosome 11"/>
</dbReference>
<sequence length="154" mass="16945">GERGEAYVIAQFSLLLFIAIGDVPFIGDAITTFLGPSMILLGLFIVYKSASDLKNNLSPYPVPSEKGALIDSGIYGLMRHPMYTGVLIGMAGLSLVTDSVLRMLLTVVLYFVLDVKSDYEETLLVESYGKEYQDYKVKVANKFFPAELKDVLTS</sequence>
<evidence type="ECO:0000256" key="5">
    <source>
        <dbReference type="ARBA" id="ARBA00023098"/>
    </source>
</evidence>
<gene>
    <name evidence="10" type="ORF">THAPSDRAFT_36679</name>
</gene>
<protein>
    <recommendedName>
        <fullName evidence="12">Isoprenylcysteine carboxylmethyltransferase family protein</fullName>
    </recommendedName>
</protein>
<keyword evidence="8" id="KW-1208">Phospholipid metabolism</keyword>
<organism evidence="10 11">
    <name type="scientific">Thalassiosira pseudonana</name>
    <name type="common">Marine diatom</name>
    <name type="synonym">Cyclotella nana</name>
    <dbReference type="NCBI Taxonomy" id="35128"/>
    <lineage>
        <taxon>Eukaryota</taxon>
        <taxon>Sar</taxon>
        <taxon>Stramenopiles</taxon>
        <taxon>Ochrophyta</taxon>
        <taxon>Bacillariophyta</taxon>
        <taxon>Coscinodiscophyceae</taxon>
        <taxon>Thalassiosirophycidae</taxon>
        <taxon>Thalassiosirales</taxon>
        <taxon>Thalassiosiraceae</taxon>
        <taxon>Thalassiosira</taxon>
    </lineage>
</organism>
<dbReference type="OMA" id="GCATMAQ"/>
<evidence type="ECO:0000256" key="8">
    <source>
        <dbReference type="ARBA" id="ARBA00023264"/>
    </source>
</evidence>
<dbReference type="InterPro" id="IPR007318">
    <property type="entry name" value="Phopholipid_MeTrfase"/>
</dbReference>
<dbReference type="RefSeq" id="XP_002296628.1">
    <property type="nucleotide sequence ID" value="XM_002296592.1"/>
</dbReference>
<dbReference type="PANTHER" id="PTHR12714">
    <property type="entry name" value="PROTEIN-S ISOPRENYLCYSTEINE O-METHYLTRANSFERASE"/>
    <property type="match status" value="1"/>
</dbReference>
<keyword evidence="11" id="KW-1185">Reference proteome</keyword>
<keyword evidence="6 9" id="KW-0472">Membrane</keyword>
<evidence type="ECO:0000256" key="9">
    <source>
        <dbReference type="SAM" id="Phobius"/>
    </source>
</evidence>
<reference evidence="10 11" key="2">
    <citation type="journal article" date="2008" name="Nature">
        <title>The Phaeodactylum genome reveals the evolutionary history of diatom genomes.</title>
        <authorList>
            <person name="Bowler C."/>
            <person name="Allen A.E."/>
            <person name="Badger J.H."/>
            <person name="Grimwood J."/>
            <person name="Jabbari K."/>
            <person name="Kuo A."/>
            <person name="Maheswari U."/>
            <person name="Martens C."/>
            <person name="Maumus F."/>
            <person name="Otillar R.P."/>
            <person name="Rayko E."/>
            <person name="Salamov A."/>
            <person name="Vandepoele K."/>
            <person name="Beszteri B."/>
            <person name="Gruber A."/>
            <person name="Heijde M."/>
            <person name="Katinka M."/>
            <person name="Mock T."/>
            <person name="Valentin K."/>
            <person name="Verret F."/>
            <person name="Berges J.A."/>
            <person name="Brownlee C."/>
            <person name="Cadoret J.P."/>
            <person name="Chiovitti A."/>
            <person name="Choi C.J."/>
            <person name="Coesel S."/>
            <person name="De Martino A."/>
            <person name="Detter J.C."/>
            <person name="Durkin C."/>
            <person name="Falciatore A."/>
            <person name="Fournet J."/>
            <person name="Haruta M."/>
            <person name="Huysman M.J."/>
            <person name="Jenkins B.D."/>
            <person name="Jiroutova K."/>
            <person name="Jorgensen R.E."/>
            <person name="Joubert Y."/>
            <person name="Kaplan A."/>
            <person name="Kroger N."/>
            <person name="Kroth P.G."/>
            <person name="La Roche J."/>
            <person name="Lindquist E."/>
            <person name="Lommer M."/>
            <person name="Martin-Jezequel V."/>
            <person name="Lopez P.J."/>
            <person name="Lucas S."/>
            <person name="Mangogna M."/>
            <person name="McGinnis K."/>
            <person name="Medlin L.K."/>
            <person name="Montsant A."/>
            <person name="Oudot-Le Secq M.P."/>
            <person name="Napoli C."/>
            <person name="Obornik M."/>
            <person name="Parker M.S."/>
            <person name="Petit J.L."/>
            <person name="Porcel B.M."/>
            <person name="Poulsen N."/>
            <person name="Robison M."/>
            <person name="Rychlewski L."/>
            <person name="Rynearson T.A."/>
            <person name="Schmutz J."/>
            <person name="Shapiro H."/>
            <person name="Siaut M."/>
            <person name="Stanley M."/>
            <person name="Sussman M.R."/>
            <person name="Taylor A.R."/>
            <person name="Vardi A."/>
            <person name="von Dassow P."/>
            <person name="Vyverman W."/>
            <person name="Willis A."/>
            <person name="Wyrwicz L.S."/>
            <person name="Rokhsar D.S."/>
            <person name="Weissenbach J."/>
            <person name="Armbrust E.V."/>
            <person name="Green B.R."/>
            <person name="Van de Peer Y."/>
            <person name="Grigoriev I.V."/>
        </authorList>
    </citation>
    <scope>NUCLEOTIDE SEQUENCE [LARGE SCALE GENOMIC DNA]</scope>
    <source>
        <strain evidence="10 11">CCMP1335</strain>
    </source>
</reference>
<dbReference type="GO" id="GO:0005783">
    <property type="term" value="C:endoplasmic reticulum"/>
    <property type="evidence" value="ECO:0000318"/>
    <property type="project" value="GO_Central"/>
</dbReference>